<gene>
    <name evidence="1" type="primary">187</name>
    <name evidence="1" type="ORF">G_187</name>
</gene>
<reference evidence="1 2" key="1">
    <citation type="submission" date="2011-09" db="EMBL/GenBank/DDBJ databases">
        <authorList>
            <person name="Pope W.H."/>
            <person name="Pedulla M.L."/>
            <person name="Ford M.E."/>
            <person name="Peebles C.L."/>
            <person name="Hatfull G.H."/>
            <person name="Hendrix R.W."/>
        </authorList>
    </citation>
    <scope>NUCLEOTIDE SEQUENCE [LARGE SCALE GENOMIC DNA]</scope>
    <source>
        <strain evidence="1">G</strain>
    </source>
</reference>
<protein>
    <submittedName>
        <fullName evidence="1">Gp187</fullName>
    </submittedName>
</protein>
<dbReference type="RefSeq" id="YP_009015490.1">
    <property type="nucleotide sequence ID" value="NC_023719.1"/>
</dbReference>
<proteinExistence type="predicted"/>
<organism evidence="1 2">
    <name type="scientific">Bacillus phage G</name>
    <dbReference type="NCBI Taxonomy" id="2884420"/>
    <lineage>
        <taxon>Viruses</taxon>
        <taxon>Duplodnaviria</taxon>
        <taxon>Heunggongvirae</taxon>
        <taxon>Uroviricota</taxon>
        <taxon>Caudoviricetes</taxon>
        <taxon>Donellivirus</taxon>
        <taxon>Donellivirus gee</taxon>
    </lineage>
</organism>
<dbReference type="KEGG" id="vg:18563403"/>
<evidence type="ECO:0000313" key="2">
    <source>
        <dbReference type="Proteomes" id="UP000009273"/>
    </source>
</evidence>
<dbReference type="EMBL" id="JN638751">
    <property type="protein sequence ID" value="AEO93447.1"/>
    <property type="molecule type" value="Genomic_DNA"/>
</dbReference>
<keyword evidence="2" id="KW-1185">Reference proteome</keyword>
<sequence length="301" mass="34512">MSIDVQMFVLCDHLVSGTEINDPMEKPKLTVEFNAQSTLEPGTYYVVNTFINRHADETCRGPFSKIYVEEKRSLNIELAQYFNEDLISTKNVYVGYTKENLTNTHLTDIQIKREQEVLSNLSFQDNVIRGIYKMTELKRVVKYPPSKNTTKTANYNGRESTCPKCLGKGYYYDIYFDKAGKAITATKSQKLLQECLKVLVDEKLGNKFHPNWGCDIEQRIGTKNMGSSIEMLKVELSVRDAVERLRKLQMNNQIMYGNMNEEEIIDTIESIDVTKDGPTGYNIDIEVVSVMGEVITYNIRL</sequence>
<accession>G3MBQ3</accession>
<name>G3MBQ3_9CAUD</name>
<evidence type="ECO:0000313" key="1">
    <source>
        <dbReference type="EMBL" id="AEO93447.1"/>
    </source>
</evidence>
<dbReference type="Proteomes" id="UP000009273">
    <property type="component" value="Segment"/>
</dbReference>
<dbReference type="GeneID" id="18563403"/>